<comment type="caution">
    <text evidence="1">The sequence shown here is derived from an EMBL/GenBank/DDBJ whole genome shotgun (WGS) entry which is preliminary data.</text>
</comment>
<reference evidence="1 2" key="1">
    <citation type="journal article" date="2020" name="Cell">
        <title>Large-Scale Comparative Analyses of Tick Genomes Elucidate Their Genetic Diversity and Vector Capacities.</title>
        <authorList>
            <consortium name="Tick Genome and Microbiome Consortium (TIGMIC)"/>
            <person name="Jia N."/>
            <person name="Wang J."/>
            <person name="Shi W."/>
            <person name="Du L."/>
            <person name="Sun Y."/>
            <person name="Zhan W."/>
            <person name="Jiang J.F."/>
            <person name="Wang Q."/>
            <person name="Zhang B."/>
            <person name="Ji P."/>
            <person name="Bell-Sakyi L."/>
            <person name="Cui X.M."/>
            <person name="Yuan T.T."/>
            <person name="Jiang B.G."/>
            <person name="Yang W.F."/>
            <person name="Lam T.T."/>
            <person name="Chang Q.C."/>
            <person name="Ding S.J."/>
            <person name="Wang X.J."/>
            <person name="Zhu J.G."/>
            <person name="Ruan X.D."/>
            <person name="Zhao L."/>
            <person name="Wei J.T."/>
            <person name="Ye R.Z."/>
            <person name="Que T.C."/>
            <person name="Du C.H."/>
            <person name="Zhou Y.H."/>
            <person name="Cheng J.X."/>
            <person name="Dai P.F."/>
            <person name="Guo W.B."/>
            <person name="Han X.H."/>
            <person name="Huang E.J."/>
            <person name="Li L.F."/>
            <person name="Wei W."/>
            <person name="Gao Y.C."/>
            <person name="Liu J.Z."/>
            <person name="Shao H.Z."/>
            <person name="Wang X."/>
            <person name="Wang C.C."/>
            <person name="Yang T.C."/>
            <person name="Huo Q.B."/>
            <person name="Li W."/>
            <person name="Chen H.Y."/>
            <person name="Chen S.E."/>
            <person name="Zhou L.G."/>
            <person name="Ni X.B."/>
            <person name="Tian J.H."/>
            <person name="Sheng Y."/>
            <person name="Liu T."/>
            <person name="Pan Y.S."/>
            <person name="Xia L.Y."/>
            <person name="Li J."/>
            <person name="Zhao F."/>
            <person name="Cao W.C."/>
        </authorList>
    </citation>
    <scope>NUCLEOTIDE SEQUENCE [LARGE SCALE GENOMIC DNA]</scope>
    <source>
        <strain evidence="1">Iper-2018</strain>
    </source>
</reference>
<accession>A0AC60P8F0</accession>
<dbReference type="Proteomes" id="UP000805193">
    <property type="component" value="Unassembled WGS sequence"/>
</dbReference>
<organism evidence="1 2">
    <name type="scientific">Ixodes persulcatus</name>
    <name type="common">Taiga tick</name>
    <dbReference type="NCBI Taxonomy" id="34615"/>
    <lineage>
        <taxon>Eukaryota</taxon>
        <taxon>Metazoa</taxon>
        <taxon>Ecdysozoa</taxon>
        <taxon>Arthropoda</taxon>
        <taxon>Chelicerata</taxon>
        <taxon>Arachnida</taxon>
        <taxon>Acari</taxon>
        <taxon>Parasitiformes</taxon>
        <taxon>Ixodida</taxon>
        <taxon>Ixodoidea</taxon>
        <taxon>Ixodidae</taxon>
        <taxon>Ixodinae</taxon>
        <taxon>Ixodes</taxon>
    </lineage>
</organism>
<dbReference type="EMBL" id="JABSTQ010011048">
    <property type="protein sequence ID" value="KAG0415661.1"/>
    <property type="molecule type" value="Genomic_DNA"/>
</dbReference>
<evidence type="ECO:0000313" key="1">
    <source>
        <dbReference type="EMBL" id="KAG0415661.1"/>
    </source>
</evidence>
<proteinExistence type="predicted"/>
<keyword evidence="2" id="KW-1185">Reference proteome</keyword>
<gene>
    <name evidence="1" type="ORF">HPB47_007166</name>
</gene>
<protein>
    <submittedName>
        <fullName evidence="1">Uncharacterized protein</fullName>
    </submittedName>
</protein>
<sequence length="234" mass="25632">MATKDVTKAKVFMRSDVAILAVGGEVPLATAEIPWPADLRKDWVGSAQSGCYQKWTSGCRTVSNVAAPLEPSTPESLLMGMVDSLDREEPAEMTQQANTDFLAAESPGSSSSTPSDWGHSRVPEPMIGKRKNDQDTVEQELLRHLSTKMTRSEALGYSIGAAIQHWNTETYALFSADVHRLIAEYEVIFQNLCRLCGKERATLAHILEDCACANADNSADVLQPLMEEAKRSED</sequence>
<name>A0AC60P8F0_IXOPE</name>
<evidence type="ECO:0000313" key="2">
    <source>
        <dbReference type="Proteomes" id="UP000805193"/>
    </source>
</evidence>